<accession>A0A401T1P8</accession>
<dbReference type="EMBL" id="BEZZ01000854">
    <property type="protein sequence ID" value="GCC36592.1"/>
    <property type="molecule type" value="Genomic_DNA"/>
</dbReference>
<protein>
    <submittedName>
        <fullName evidence="1">Uncharacterized protein</fullName>
    </submittedName>
</protein>
<name>A0A401T1P8_CHIPU</name>
<dbReference type="AlphaFoldDB" id="A0A401T1P8"/>
<sequence length="66" mass="7557">MESAGVSGTSITTLRLSTPNEKRAAFEIFTQETQNNHHLIDRITHFTIRRLLYNCEHGIKPHHSKA</sequence>
<dbReference type="Proteomes" id="UP000287033">
    <property type="component" value="Unassembled WGS sequence"/>
</dbReference>
<proteinExistence type="predicted"/>
<keyword evidence="2" id="KW-1185">Reference proteome</keyword>
<evidence type="ECO:0000313" key="1">
    <source>
        <dbReference type="EMBL" id="GCC36592.1"/>
    </source>
</evidence>
<evidence type="ECO:0000313" key="2">
    <source>
        <dbReference type="Proteomes" id="UP000287033"/>
    </source>
</evidence>
<gene>
    <name evidence="1" type="ORF">chiPu_0015087</name>
</gene>
<reference evidence="1 2" key="1">
    <citation type="journal article" date="2018" name="Nat. Ecol. Evol.">
        <title>Shark genomes provide insights into elasmobranch evolution and the origin of vertebrates.</title>
        <authorList>
            <person name="Hara Y"/>
            <person name="Yamaguchi K"/>
            <person name="Onimaru K"/>
            <person name="Kadota M"/>
            <person name="Koyanagi M"/>
            <person name="Keeley SD"/>
            <person name="Tatsumi K"/>
            <person name="Tanaka K"/>
            <person name="Motone F"/>
            <person name="Kageyama Y"/>
            <person name="Nozu R"/>
            <person name="Adachi N"/>
            <person name="Nishimura O"/>
            <person name="Nakagawa R"/>
            <person name="Tanegashima C"/>
            <person name="Kiyatake I"/>
            <person name="Matsumoto R"/>
            <person name="Murakumo K"/>
            <person name="Nishida K"/>
            <person name="Terakita A"/>
            <person name="Kuratani S"/>
            <person name="Sato K"/>
            <person name="Hyodo S Kuraku.S."/>
        </authorList>
    </citation>
    <scope>NUCLEOTIDE SEQUENCE [LARGE SCALE GENOMIC DNA]</scope>
</reference>
<comment type="caution">
    <text evidence="1">The sequence shown here is derived from an EMBL/GenBank/DDBJ whole genome shotgun (WGS) entry which is preliminary data.</text>
</comment>
<organism evidence="1 2">
    <name type="scientific">Chiloscyllium punctatum</name>
    <name type="common">Brownbanded bambooshark</name>
    <name type="synonym">Hemiscyllium punctatum</name>
    <dbReference type="NCBI Taxonomy" id="137246"/>
    <lineage>
        <taxon>Eukaryota</taxon>
        <taxon>Metazoa</taxon>
        <taxon>Chordata</taxon>
        <taxon>Craniata</taxon>
        <taxon>Vertebrata</taxon>
        <taxon>Chondrichthyes</taxon>
        <taxon>Elasmobranchii</taxon>
        <taxon>Galeomorphii</taxon>
        <taxon>Galeoidea</taxon>
        <taxon>Orectolobiformes</taxon>
        <taxon>Hemiscylliidae</taxon>
        <taxon>Chiloscyllium</taxon>
    </lineage>
</organism>